<proteinExistence type="predicted"/>
<dbReference type="RefSeq" id="WP_319832621.1">
    <property type="nucleotide sequence ID" value="NZ_CP138858.1"/>
</dbReference>
<keyword evidence="2" id="KW-1185">Reference proteome</keyword>
<accession>A0ABZ0RKY2</accession>
<dbReference type="Proteomes" id="UP001324993">
    <property type="component" value="Chromosome"/>
</dbReference>
<evidence type="ECO:0000313" key="2">
    <source>
        <dbReference type="Proteomes" id="UP001324993"/>
    </source>
</evidence>
<sequence length="120" mass="13348">MGLKDAIALEGPHGAFIATLKRHFLAIFKPGICLYPDQGWKLSSTADNSWMSKICLSQYVARSVLGIDFGQEQAAHDQAHMDWQIFGSTFNACSDQFSSGKAMASLYYPRIVTNILWLTE</sequence>
<name>A0ABZ0RKY2_9BACT</name>
<dbReference type="EMBL" id="CP138858">
    <property type="protein sequence ID" value="WPJ95743.1"/>
    <property type="molecule type" value="Genomic_DNA"/>
</dbReference>
<reference evidence="1 2" key="1">
    <citation type="submission" date="2023-11" db="EMBL/GenBank/DDBJ databases">
        <title>Coraliomargarita sp. nov., isolated from marine algae.</title>
        <authorList>
            <person name="Lee J.K."/>
            <person name="Baek J.H."/>
            <person name="Kim J.M."/>
            <person name="Choi D.G."/>
            <person name="Jeon C.O."/>
        </authorList>
    </citation>
    <scope>NUCLEOTIDE SEQUENCE [LARGE SCALE GENOMIC DNA]</scope>
    <source>
        <strain evidence="1 2">J2-16</strain>
    </source>
</reference>
<evidence type="ECO:0000313" key="1">
    <source>
        <dbReference type="EMBL" id="WPJ95743.1"/>
    </source>
</evidence>
<gene>
    <name evidence="1" type="ORF">SH580_20190</name>
</gene>
<protein>
    <submittedName>
        <fullName evidence="1">Uncharacterized protein</fullName>
    </submittedName>
</protein>
<organism evidence="1 2">
    <name type="scientific">Coraliomargarita algicola</name>
    <dbReference type="NCBI Taxonomy" id="3092156"/>
    <lineage>
        <taxon>Bacteria</taxon>
        <taxon>Pseudomonadati</taxon>
        <taxon>Verrucomicrobiota</taxon>
        <taxon>Opitutia</taxon>
        <taxon>Puniceicoccales</taxon>
        <taxon>Coraliomargaritaceae</taxon>
        <taxon>Coraliomargarita</taxon>
    </lineage>
</organism>